<dbReference type="AlphaFoldDB" id="A0A2T0V1S7"/>
<dbReference type="InterPro" id="IPR036237">
    <property type="entry name" value="Xyl_isomerase-like_sf"/>
</dbReference>
<evidence type="ECO:0000313" key="4">
    <source>
        <dbReference type="Proteomes" id="UP000237983"/>
    </source>
</evidence>
<keyword evidence="1" id="KW-0119">Carbohydrate metabolism</keyword>
<dbReference type="InterPro" id="IPR050312">
    <property type="entry name" value="IolE/XylAMocC-like"/>
</dbReference>
<accession>A0A2T0V1S7</accession>
<protein>
    <submittedName>
        <fullName evidence="3">D-tagatose 3-epimerase</fullName>
    </submittedName>
</protein>
<evidence type="ECO:0000259" key="2">
    <source>
        <dbReference type="Pfam" id="PF01261"/>
    </source>
</evidence>
<name>A0A2T0V1S7_9MICO</name>
<dbReference type="InterPro" id="IPR013022">
    <property type="entry name" value="Xyl_isomerase-like_TIM-brl"/>
</dbReference>
<keyword evidence="4" id="KW-1185">Reference proteome</keyword>
<dbReference type="EMBL" id="PVTL01000015">
    <property type="protein sequence ID" value="PRY64067.1"/>
    <property type="molecule type" value="Genomic_DNA"/>
</dbReference>
<dbReference type="PANTHER" id="PTHR12110">
    <property type="entry name" value="HYDROXYPYRUVATE ISOMERASE"/>
    <property type="match status" value="1"/>
</dbReference>
<evidence type="ECO:0000256" key="1">
    <source>
        <dbReference type="ARBA" id="ARBA00023277"/>
    </source>
</evidence>
<dbReference type="PANTHER" id="PTHR12110:SF41">
    <property type="entry name" value="INOSOSE DEHYDRATASE"/>
    <property type="match status" value="1"/>
</dbReference>
<dbReference type="SUPFAM" id="SSF51658">
    <property type="entry name" value="Xylose isomerase-like"/>
    <property type="match status" value="1"/>
</dbReference>
<organism evidence="3 4">
    <name type="scientific">Glaciihabitans tibetensis</name>
    <dbReference type="NCBI Taxonomy" id="1266600"/>
    <lineage>
        <taxon>Bacteria</taxon>
        <taxon>Bacillati</taxon>
        <taxon>Actinomycetota</taxon>
        <taxon>Actinomycetes</taxon>
        <taxon>Micrococcales</taxon>
        <taxon>Microbacteriaceae</taxon>
        <taxon>Glaciihabitans</taxon>
    </lineage>
</organism>
<feature type="domain" description="Xylose isomerase-like TIM barrel" evidence="2">
    <location>
        <begin position="28"/>
        <end position="245"/>
    </location>
</feature>
<evidence type="ECO:0000313" key="3">
    <source>
        <dbReference type="EMBL" id="PRY64067.1"/>
    </source>
</evidence>
<proteinExistence type="predicted"/>
<dbReference type="Proteomes" id="UP000237983">
    <property type="component" value="Unassembled WGS sequence"/>
</dbReference>
<gene>
    <name evidence="3" type="ORF">B0I08_1158</name>
</gene>
<sequence>MLIGCHGLVWTGTFDEAGFDLAVGKTLDAGFTLLEIPLLEPESFGVEAAKRSILKRPIAISASLGQSADTDISSTDPDIVAAGERKLMRALEILSELESEYFVGVLYSQLAKYPEAATAVNRSNSVEVLRRVAVRAQELGITLGLEVVNRYETNLFNTAKEALVYLDEIDHPNIGVHLDSYHMNIEESDMVAPVLLAGDRLVYVHIGESHRGYLGSGSVDFDGLFRALALIGYSGPIAFESFSTAVVSESLSRSLAVWRNLWTDSEDLGAHANAFIRNKLRAVESIALH</sequence>
<dbReference type="RefSeq" id="WP_106215227.1">
    <property type="nucleotide sequence ID" value="NZ_PVTL01000015.1"/>
</dbReference>
<reference evidence="3 4" key="1">
    <citation type="submission" date="2018-03" db="EMBL/GenBank/DDBJ databases">
        <title>Genomic Encyclopedia of Type Strains, Phase III (KMG-III): the genomes of soil and plant-associated and newly described type strains.</title>
        <authorList>
            <person name="Whitman W."/>
        </authorList>
    </citation>
    <scope>NUCLEOTIDE SEQUENCE [LARGE SCALE GENOMIC DNA]</scope>
    <source>
        <strain evidence="3 4">CGMCC 1.12484</strain>
    </source>
</reference>
<dbReference type="OrthoDB" id="9801426at2"/>
<dbReference type="Gene3D" id="3.20.20.150">
    <property type="entry name" value="Divalent-metal-dependent TIM barrel enzymes"/>
    <property type="match status" value="1"/>
</dbReference>
<comment type="caution">
    <text evidence="3">The sequence shown here is derived from an EMBL/GenBank/DDBJ whole genome shotgun (WGS) entry which is preliminary data.</text>
</comment>
<dbReference type="Pfam" id="PF01261">
    <property type="entry name" value="AP_endonuc_2"/>
    <property type="match status" value="1"/>
</dbReference>